<gene>
    <name evidence="2" type="ORF">MKW98_026065</name>
</gene>
<keyword evidence="1" id="KW-0732">Signal</keyword>
<accession>A0AAD4RYX9</accession>
<comment type="caution">
    <text evidence="2">The sequence shown here is derived from an EMBL/GenBank/DDBJ whole genome shotgun (WGS) entry which is preliminary data.</text>
</comment>
<evidence type="ECO:0000256" key="1">
    <source>
        <dbReference type="SAM" id="SignalP"/>
    </source>
</evidence>
<evidence type="ECO:0000313" key="2">
    <source>
        <dbReference type="EMBL" id="KAI3842275.1"/>
    </source>
</evidence>
<dbReference type="AlphaFoldDB" id="A0AAD4RYX9"/>
<proteinExistence type="predicted"/>
<keyword evidence="3" id="KW-1185">Reference proteome</keyword>
<feature type="signal peptide" evidence="1">
    <location>
        <begin position="1"/>
        <end position="23"/>
    </location>
</feature>
<sequence>MKFTALLSLFLLCLVLSSGVASAYECDKVMSGIFRGPCQPHCSQFCKSYYQGTGECYDGHSCMCSYHSSTPCQ</sequence>
<dbReference type="EMBL" id="JAJJMB010017069">
    <property type="protein sequence ID" value="KAI3842275.1"/>
    <property type="molecule type" value="Genomic_DNA"/>
</dbReference>
<feature type="chain" id="PRO_5042028141" evidence="1">
    <location>
        <begin position="24"/>
        <end position="73"/>
    </location>
</feature>
<organism evidence="2 3">
    <name type="scientific">Papaver atlanticum</name>
    <dbReference type="NCBI Taxonomy" id="357466"/>
    <lineage>
        <taxon>Eukaryota</taxon>
        <taxon>Viridiplantae</taxon>
        <taxon>Streptophyta</taxon>
        <taxon>Embryophyta</taxon>
        <taxon>Tracheophyta</taxon>
        <taxon>Spermatophyta</taxon>
        <taxon>Magnoliopsida</taxon>
        <taxon>Ranunculales</taxon>
        <taxon>Papaveraceae</taxon>
        <taxon>Papaveroideae</taxon>
        <taxon>Papaver</taxon>
    </lineage>
</organism>
<protein>
    <submittedName>
        <fullName evidence="2">Uncharacterized protein</fullName>
    </submittedName>
</protein>
<reference evidence="2" key="1">
    <citation type="submission" date="2022-04" db="EMBL/GenBank/DDBJ databases">
        <title>A functionally conserved STORR gene fusion in Papaver species that diverged 16.8 million years ago.</title>
        <authorList>
            <person name="Catania T."/>
        </authorList>
    </citation>
    <scope>NUCLEOTIDE SEQUENCE</scope>
    <source>
        <strain evidence="2">S-188037</strain>
    </source>
</reference>
<evidence type="ECO:0000313" key="3">
    <source>
        <dbReference type="Proteomes" id="UP001202328"/>
    </source>
</evidence>
<name>A0AAD4RYX9_9MAGN</name>
<dbReference type="Proteomes" id="UP001202328">
    <property type="component" value="Unassembled WGS sequence"/>
</dbReference>